<dbReference type="KEGG" id="rrd:RradSPS_2376"/>
<sequence length="172" mass="18674">MRGGGIGERLARARRARMMTQGRLAETAGVSPTTVSGIESGRILRPHFGTVRKLAGALEVAPEELLLSGDGAQRPGAPLSLAWAREAHEEEFDRELEVASDEQLDTLARELEEERGRLQRLFAEFPPGEERRLIKRRIRTLSAHSGSVSAQVHSNEVRAGGSGRSSEEPSGA</sequence>
<dbReference type="InterPro" id="IPR010982">
    <property type="entry name" value="Lambda_DNA-bd_dom_sf"/>
</dbReference>
<dbReference type="PANTHER" id="PTHR46797">
    <property type="entry name" value="HTH-TYPE TRANSCRIPTIONAL REGULATOR"/>
    <property type="match status" value="1"/>
</dbReference>
<dbReference type="PANTHER" id="PTHR46797:SF1">
    <property type="entry name" value="METHYLPHOSPHONATE SYNTHASE"/>
    <property type="match status" value="1"/>
</dbReference>
<dbReference type="InterPro" id="IPR001387">
    <property type="entry name" value="Cro/C1-type_HTH"/>
</dbReference>
<dbReference type="InterPro" id="IPR050807">
    <property type="entry name" value="TransReg_Diox_bact_type"/>
</dbReference>
<dbReference type="GO" id="GO:0005829">
    <property type="term" value="C:cytosol"/>
    <property type="evidence" value="ECO:0007669"/>
    <property type="project" value="TreeGrafter"/>
</dbReference>
<name>A0A023X6H4_RUBRA</name>
<dbReference type="RefSeq" id="WP_038682935.1">
    <property type="nucleotide sequence ID" value="NZ_CP007514.1"/>
</dbReference>
<dbReference type="Gene3D" id="1.10.260.40">
    <property type="entry name" value="lambda repressor-like DNA-binding domains"/>
    <property type="match status" value="1"/>
</dbReference>
<dbReference type="CDD" id="cd00093">
    <property type="entry name" value="HTH_XRE"/>
    <property type="match status" value="1"/>
</dbReference>
<evidence type="ECO:0000256" key="1">
    <source>
        <dbReference type="ARBA" id="ARBA00023125"/>
    </source>
</evidence>
<dbReference type="PROSITE" id="PS50943">
    <property type="entry name" value="HTH_CROC1"/>
    <property type="match status" value="1"/>
</dbReference>
<dbReference type="Pfam" id="PF01381">
    <property type="entry name" value="HTH_3"/>
    <property type="match status" value="1"/>
</dbReference>
<evidence type="ECO:0000256" key="2">
    <source>
        <dbReference type="SAM" id="MobiDB-lite"/>
    </source>
</evidence>
<proteinExistence type="predicted"/>
<protein>
    <submittedName>
        <fullName evidence="4">Helix-turn-helix domain</fullName>
    </submittedName>
    <submittedName>
        <fullName evidence="5">Helix-turn-helix transcriptional regulator</fullName>
    </submittedName>
</protein>
<feature type="region of interest" description="Disordered" evidence="2">
    <location>
        <begin position="142"/>
        <end position="172"/>
    </location>
</feature>
<dbReference type="EMBL" id="JAWXXX010000001">
    <property type="protein sequence ID" value="MDX5895062.1"/>
    <property type="molecule type" value="Genomic_DNA"/>
</dbReference>
<evidence type="ECO:0000313" key="4">
    <source>
        <dbReference type="EMBL" id="AHY47659.1"/>
    </source>
</evidence>
<reference evidence="4 6" key="1">
    <citation type="submission" date="2014-03" db="EMBL/GenBank/DDBJ databases">
        <title>Complete genome sequence of the Radio-Resistant Rubrobacter radiotolerans RSPS-4.</title>
        <authorList>
            <person name="Egas C.C."/>
            <person name="Barroso C.C."/>
            <person name="Froufe H.J.C."/>
            <person name="Pacheco J.J."/>
            <person name="Albuquerque L.L."/>
            <person name="da Costa M.M.S."/>
        </authorList>
    </citation>
    <scope>NUCLEOTIDE SEQUENCE [LARGE SCALE GENOMIC DNA]</scope>
    <source>
        <strain evidence="4 6">RSPS-4</strain>
    </source>
</reference>
<feature type="domain" description="HTH cro/C1-type" evidence="3">
    <location>
        <begin position="10"/>
        <end position="65"/>
    </location>
</feature>
<keyword evidence="1" id="KW-0238">DNA-binding</keyword>
<evidence type="ECO:0000313" key="5">
    <source>
        <dbReference type="EMBL" id="MDX5895062.1"/>
    </source>
</evidence>
<dbReference type="SUPFAM" id="SSF47413">
    <property type="entry name" value="lambda repressor-like DNA-binding domains"/>
    <property type="match status" value="1"/>
</dbReference>
<gene>
    <name evidence="4" type="ORF">RradSPS_2376</name>
    <name evidence="5" type="ORF">SIL72_13630</name>
</gene>
<evidence type="ECO:0000313" key="6">
    <source>
        <dbReference type="Proteomes" id="UP000025229"/>
    </source>
</evidence>
<feature type="compositionally biased region" description="Polar residues" evidence="2">
    <location>
        <begin position="142"/>
        <end position="154"/>
    </location>
</feature>
<dbReference type="Proteomes" id="UP000025229">
    <property type="component" value="Chromosome"/>
</dbReference>
<dbReference type="eggNOG" id="COG1396">
    <property type="taxonomic scope" value="Bacteria"/>
</dbReference>
<reference evidence="5" key="2">
    <citation type="submission" date="2023-11" db="EMBL/GenBank/DDBJ databases">
        <title>MicrobeMod: A computational toolkit for identifying prokaryotic methylation and restriction-modification with nanopore sequencing.</title>
        <authorList>
            <person name="Crits-Christoph A."/>
            <person name="Kang S.C."/>
            <person name="Lee H."/>
            <person name="Ostrov N."/>
        </authorList>
    </citation>
    <scope>NUCLEOTIDE SEQUENCE</scope>
    <source>
        <strain evidence="5">ATCC 51242</strain>
    </source>
</reference>
<accession>A0A023X6H4</accession>
<dbReference type="EMBL" id="CP007514">
    <property type="protein sequence ID" value="AHY47659.1"/>
    <property type="molecule type" value="Genomic_DNA"/>
</dbReference>
<dbReference type="GO" id="GO:0003677">
    <property type="term" value="F:DNA binding"/>
    <property type="evidence" value="ECO:0007669"/>
    <property type="project" value="UniProtKB-KW"/>
</dbReference>
<dbReference type="SMART" id="SM00530">
    <property type="entry name" value="HTH_XRE"/>
    <property type="match status" value="1"/>
</dbReference>
<dbReference type="HOGENOM" id="CLU_1569529_0_0_11"/>
<organism evidence="4 6">
    <name type="scientific">Rubrobacter radiotolerans</name>
    <name type="common">Arthrobacter radiotolerans</name>
    <dbReference type="NCBI Taxonomy" id="42256"/>
    <lineage>
        <taxon>Bacteria</taxon>
        <taxon>Bacillati</taxon>
        <taxon>Actinomycetota</taxon>
        <taxon>Rubrobacteria</taxon>
        <taxon>Rubrobacterales</taxon>
        <taxon>Rubrobacteraceae</taxon>
        <taxon>Rubrobacter</taxon>
    </lineage>
</organism>
<dbReference type="AlphaFoldDB" id="A0A023X6H4"/>
<keyword evidence="6" id="KW-1185">Reference proteome</keyword>
<dbReference type="GO" id="GO:0003700">
    <property type="term" value="F:DNA-binding transcription factor activity"/>
    <property type="evidence" value="ECO:0007669"/>
    <property type="project" value="TreeGrafter"/>
</dbReference>
<dbReference type="Proteomes" id="UP001281130">
    <property type="component" value="Unassembled WGS sequence"/>
</dbReference>
<evidence type="ECO:0000259" key="3">
    <source>
        <dbReference type="PROSITE" id="PS50943"/>
    </source>
</evidence>